<dbReference type="Proteomes" id="UP000683000">
    <property type="component" value="Unassembled WGS sequence"/>
</dbReference>
<feature type="compositionally biased region" description="Low complexity" evidence="1">
    <location>
        <begin position="1"/>
        <end position="19"/>
    </location>
</feature>
<dbReference type="Pfam" id="PF00069">
    <property type="entry name" value="Pkinase"/>
    <property type="match status" value="1"/>
</dbReference>
<comment type="caution">
    <text evidence="3">The sequence shown here is derived from an EMBL/GenBank/DDBJ whole genome shotgun (WGS) entry which is preliminary data.</text>
</comment>
<gene>
    <name evidence="3" type="ORF">JVT61DRAFT_2150</name>
</gene>
<dbReference type="Gene3D" id="1.10.510.10">
    <property type="entry name" value="Transferase(Phosphotransferase) domain 1"/>
    <property type="match status" value="1"/>
</dbReference>
<proteinExistence type="predicted"/>
<protein>
    <submittedName>
        <fullName evidence="3">Kinase-like protein</fullName>
    </submittedName>
</protein>
<feature type="region of interest" description="Disordered" evidence="1">
    <location>
        <begin position="1"/>
        <end position="23"/>
    </location>
</feature>
<keyword evidence="4" id="KW-1185">Reference proteome</keyword>
<evidence type="ECO:0000313" key="4">
    <source>
        <dbReference type="Proteomes" id="UP000683000"/>
    </source>
</evidence>
<dbReference type="GO" id="GO:0005524">
    <property type="term" value="F:ATP binding"/>
    <property type="evidence" value="ECO:0007669"/>
    <property type="project" value="InterPro"/>
</dbReference>
<dbReference type="GO" id="GO:0004672">
    <property type="term" value="F:protein kinase activity"/>
    <property type="evidence" value="ECO:0007669"/>
    <property type="project" value="InterPro"/>
</dbReference>
<evidence type="ECO:0000256" key="1">
    <source>
        <dbReference type="SAM" id="MobiDB-lite"/>
    </source>
</evidence>
<feature type="domain" description="Protein kinase" evidence="2">
    <location>
        <begin position="63"/>
        <end position="316"/>
    </location>
</feature>
<dbReference type="EMBL" id="JAGFBS010000012">
    <property type="protein sequence ID" value="KAG6376176.1"/>
    <property type="molecule type" value="Genomic_DNA"/>
</dbReference>
<dbReference type="InterPro" id="IPR000719">
    <property type="entry name" value="Prot_kinase_dom"/>
</dbReference>
<name>A0A8I3AB02_9AGAM</name>
<accession>A0A8I3AB02</accession>
<organism evidence="3 4">
    <name type="scientific">Boletus reticuloceps</name>
    <dbReference type="NCBI Taxonomy" id="495285"/>
    <lineage>
        <taxon>Eukaryota</taxon>
        <taxon>Fungi</taxon>
        <taxon>Dikarya</taxon>
        <taxon>Basidiomycota</taxon>
        <taxon>Agaricomycotina</taxon>
        <taxon>Agaricomycetes</taxon>
        <taxon>Agaricomycetidae</taxon>
        <taxon>Boletales</taxon>
        <taxon>Boletineae</taxon>
        <taxon>Boletaceae</taxon>
        <taxon>Boletoideae</taxon>
        <taxon>Boletus</taxon>
    </lineage>
</organism>
<dbReference type="AlphaFoldDB" id="A0A8I3AB02"/>
<dbReference type="SMART" id="SM00220">
    <property type="entry name" value="S_TKc"/>
    <property type="match status" value="1"/>
</dbReference>
<evidence type="ECO:0000313" key="3">
    <source>
        <dbReference type="EMBL" id="KAG6376176.1"/>
    </source>
</evidence>
<keyword evidence="3" id="KW-0808">Transferase</keyword>
<sequence length="316" mass="36070">MPSSLDWECDSTSSSSSDSSLDEDQLNARLSPHWQTYRDLILSRGYQLDTVRDVREYYRHHGLTTLPLCGYTSAHTFADDRALCKDPGLPENLFRAICCTTGIRLMIKAVNRLSREVQNVRHMSSPPLRHDPMNHSIPVLDIIDVPASGICFVVMEEWSSHLFPEIPSKLRDFLSAIHQCIEHIAFMHRNHIVHLDISLHNFLTDYRGRCACIDYELSQRVDDLVAAGTCWPKGTEVPPELERGQVCNPYMIDVWALAILILRACKIGNLYIPELLHLTAPMLNHNPDRRPPVAAVLREFKRLIPLMGEERLDQPC</sequence>
<evidence type="ECO:0000259" key="2">
    <source>
        <dbReference type="PROSITE" id="PS50011"/>
    </source>
</evidence>
<reference evidence="3" key="1">
    <citation type="submission" date="2021-03" db="EMBL/GenBank/DDBJ databases">
        <title>Evolutionary innovations through gain and loss of genes in the ectomycorrhizal Boletales.</title>
        <authorList>
            <person name="Wu G."/>
            <person name="Miyauchi S."/>
            <person name="Morin E."/>
            <person name="Yang Z.-L."/>
            <person name="Xu J."/>
            <person name="Martin F.M."/>
        </authorList>
    </citation>
    <scope>NUCLEOTIDE SEQUENCE</scope>
    <source>
        <strain evidence="3">BR01</strain>
    </source>
</reference>
<dbReference type="PANTHER" id="PTHR24362:SF309">
    <property type="entry name" value="PROTEIN KINASE DOMAIN-CONTAINING PROTEIN"/>
    <property type="match status" value="1"/>
</dbReference>
<dbReference type="PROSITE" id="PS50011">
    <property type="entry name" value="PROTEIN_KINASE_DOM"/>
    <property type="match status" value="1"/>
</dbReference>
<dbReference type="PANTHER" id="PTHR24362">
    <property type="entry name" value="SERINE/THREONINE-PROTEIN KINASE NEK"/>
    <property type="match status" value="1"/>
</dbReference>
<dbReference type="SUPFAM" id="SSF56112">
    <property type="entry name" value="Protein kinase-like (PK-like)"/>
    <property type="match status" value="1"/>
</dbReference>
<dbReference type="InterPro" id="IPR011009">
    <property type="entry name" value="Kinase-like_dom_sf"/>
</dbReference>
<dbReference type="OrthoDB" id="5987198at2759"/>
<keyword evidence="3" id="KW-0418">Kinase</keyword>